<proteinExistence type="predicted"/>
<name>A9A364_NITMS</name>
<dbReference type="Gene3D" id="2.40.50.140">
    <property type="entry name" value="Nucleic acid-binding proteins"/>
    <property type="match status" value="1"/>
</dbReference>
<accession>A9A364</accession>
<dbReference type="InParanoid" id="A9A364"/>
<dbReference type="EMBL" id="CP000866">
    <property type="protein sequence ID" value="ABX12493.1"/>
    <property type="molecule type" value="Genomic_DNA"/>
</dbReference>
<dbReference type="InterPro" id="IPR012340">
    <property type="entry name" value="NA-bd_OB-fold"/>
</dbReference>
<evidence type="ECO:0000256" key="1">
    <source>
        <dbReference type="ARBA" id="ARBA00022555"/>
    </source>
</evidence>
<dbReference type="InterPro" id="IPR051270">
    <property type="entry name" value="Tyrosine-tRNA_ligase_regulator"/>
</dbReference>
<evidence type="ECO:0000256" key="2">
    <source>
        <dbReference type="ARBA" id="ARBA00022884"/>
    </source>
</evidence>
<sequence length="136" mass="15257">MKLKLVVLIKKNYNNQNSFKRQSLCHFMSHVSYDDFAKLDIRVAKIIDTEPIEGKSRIIKGKIDLGNDDQRDVIIGGAQYFQPEDIVGKTVIVLANLEPKKMAGVESNAMLLAADVDDKPFWLTVKEDVPLGSPIK</sequence>
<dbReference type="PANTHER" id="PTHR11586">
    <property type="entry name" value="TRNA-AMINOACYLATION COFACTOR ARC1 FAMILY MEMBER"/>
    <property type="match status" value="1"/>
</dbReference>
<dbReference type="SUPFAM" id="SSF50249">
    <property type="entry name" value="Nucleic acid-binding proteins"/>
    <property type="match status" value="1"/>
</dbReference>
<evidence type="ECO:0000313" key="4">
    <source>
        <dbReference type="EMBL" id="ABX12493.1"/>
    </source>
</evidence>
<organism evidence="4 5">
    <name type="scientific">Nitrosopumilus maritimus (strain SCM1)</name>
    <dbReference type="NCBI Taxonomy" id="436308"/>
    <lineage>
        <taxon>Archaea</taxon>
        <taxon>Nitrososphaerota</taxon>
        <taxon>Nitrososphaeria</taxon>
        <taxon>Nitrosopumilales</taxon>
        <taxon>Nitrosopumilaceae</taxon>
        <taxon>Nitrosopumilus</taxon>
    </lineage>
</organism>
<dbReference type="AlphaFoldDB" id="A9A364"/>
<dbReference type="KEGG" id="nmr:Nmar_0597"/>
<reference evidence="4 5" key="1">
    <citation type="journal article" date="2010" name="Proc. Natl. Acad. Sci. U.S.A.">
        <title>Nitrosopumilus maritimus genome reveals unique mechanisms for nitrification and autotrophy in globally distributed marine crenarchaea.</title>
        <authorList>
            <person name="Walker C.B."/>
            <person name="de la Torre J.R."/>
            <person name="Klotz M.G."/>
            <person name="Urakawa H."/>
            <person name="Pinel N."/>
            <person name="Arp D.J."/>
            <person name="Brochier-Armanet C."/>
            <person name="Chain P.S."/>
            <person name="Chan P.P."/>
            <person name="Gollabgir A."/>
            <person name="Hemp J."/>
            <person name="Hugler M."/>
            <person name="Karr E.A."/>
            <person name="Konneke M."/>
            <person name="Shin M."/>
            <person name="Lawton T.J."/>
            <person name="Lowe T."/>
            <person name="Martens-Habbena W."/>
            <person name="Sayavedra-Soto L.A."/>
            <person name="Lang D."/>
            <person name="Sievert S.M."/>
            <person name="Rosenzweig A.C."/>
            <person name="Manning G."/>
            <person name="Stahl D.A."/>
        </authorList>
    </citation>
    <scope>NUCLEOTIDE SEQUENCE [LARGE SCALE GENOMIC DNA]</scope>
    <source>
        <strain evidence="4 5">SCM1</strain>
    </source>
</reference>
<evidence type="ECO:0000259" key="3">
    <source>
        <dbReference type="PROSITE" id="PS50886"/>
    </source>
</evidence>
<evidence type="ECO:0000313" key="5">
    <source>
        <dbReference type="Proteomes" id="UP000000792"/>
    </source>
</evidence>
<dbReference type="EnsemblBacteria" id="ABX12493">
    <property type="protein sequence ID" value="ABX12493"/>
    <property type="gene ID" value="Nmar_0597"/>
</dbReference>
<dbReference type="PANTHER" id="PTHR11586:SF37">
    <property type="entry name" value="TRNA-BINDING DOMAIN-CONTAINING PROTEIN"/>
    <property type="match status" value="1"/>
</dbReference>
<dbReference type="Pfam" id="PF01588">
    <property type="entry name" value="tRNA_bind"/>
    <property type="match status" value="1"/>
</dbReference>
<dbReference type="PhylomeDB" id="A9A364"/>
<feature type="domain" description="TRNA-binding" evidence="3">
    <location>
        <begin position="35"/>
        <end position="136"/>
    </location>
</feature>
<dbReference type="Proteomes" id="UP000000792">
    <property type="component" value="Chromosome"/>
</dbReference>
<gene>
    <name evidence="4" type="ordered locus">Nmar_0597</name>
</gene>
<dbReference type="STRING" id="436308.Nmar_0597"/>
<dbReference type="PROSITE" id="PS50886">
    <property type="entry name" value="TRBD"/>
    <property type="match status" value="1"/>
</dbReference>
<keyword evidence="2" id="KW-0694">RNA-binding</keyword>
<keyword evidence="5" id="KW-1185">Reference proteome</keyword>
<dbReference type="GO" id="GO:0000049">
    <property type="term" value="F:tRNA binding"/>
    <property type="evidence" value="ECO:0007669"/>
    <property type="project" value="UniProtKB-KW"/>
</dbReference>
<dbReference type="InterPro" id="IPR002547">
    <property type="entry name" value="tRNA-bd_dom"/>
</dbReference>
<protein>
    <submittedName>
        <fullName evidence="4">tRNA-binding domain protein</fullName>
    </submittedName>
</protein>
<dbReference type="FunFam" id="2.40.50.140:FF:000711">
    <property type="match status" value="1"/>
</dbReference>
<dbReference type="HOGENOM" id="CLU_065946_3_1_2"/>
<keyword evidence="1" id="KW-0820">tRNA-binding</keyword>
<dbReference type="eggNOG" id="arCOG01136">
    <property type="taxonomic scope" value="Archaea"/>
</dbReference>